<reference evidence="1" key="1">
    <citation type="journal article" date="2020" name="Stud. Mycol.">
        <title>101 Dothideomycetes genomes: a test case for predicting lifestyles and emergence of pathogens.</title>
        <authorList>
            <person name="Haridas S."/>
            <person name="Albert R."/>
            <person name="Binder M."/>
            <person name="Bloem J."/>
            <person name="Labutti K."/>
            <person name="Salamov A."/>
            <person name="Andreopoulos B."/>
            <person name="Baker S."/>
            <person name="Barry K."/>
            <person name="Bills G."/>
            <person name="Bluhm B."/>
            <person name="Cannon C."/>
            <person name="Castanera R."/>
            <person name="Culley D."/>
            <person name="Daum C."/>
            <person name="Ezra D."/>
            <person name="Gonzalez J."/>
            <person name="Henrissat B."/>
            <person name="Kuo A."/>
            <person name="Liang C."/>
            <person name="Lipzen A."/>
            <person name="Lutzoni F."/>
            <person name="Magnuson J."/>
            <person name="Mondo S."/>
            <person name="Nolan M."/>
            <person name="Ohm R."/>
            <person name="Pangilinan J."/>
            <person name="Park H.-J."/>
            <person name="Ramirez L."/>
            <person name="Alfaro M."/>
            <person name="Sun H."/>
            <person name="Tritt A."/>
            <person name="Yoshinaga Y."/>
            <person name="Zwiers L.-H."/>
            <person name="Turgeon B."/>
            <person name="Goodwin S."/>
            <person name="Spatafora J."/>
            <person name="Crous P."/>
            <person name="Grigoriev I."/>
        </authorList>
    </citation>
    <scope>NUCLEOTIDE SEQUENCE</scope>
    <source>
        <strain evidence="1">CBS 107.79</strain>
    </source>
</reference>
<proteinExistence type="predicted"/>
<protein>
    <submittedName>
        <fullName evidence="1">Uncharacterized protein</fullName>
    </submittedName>
</protein>
<organism evidence="1 2">
    <name type="scientific">Bimuria novae-zelandiae CBS 107.79</name>
    <dbReference type="NCBI Taxonomy" id="1447943"/>
    <lineage>
        <taxon>Eukaryota</taxon>
        <taxon>Fungi</taxon>
        <taxon>Dikarya</taxon>
        <taxon>Ascomycota</taxon>
        <taxon>Pezizomycotina</taxon>
        <taxon>Dothideomycetes</taxon>
        <taxon>Pleosporomycetidae</taxon>
        <taxon>Pleosporales</taxon>
        <taxon>Massarineae</taxon>
        <taxon>Didymosphaeriaceae</taxon>
        <taxon>Bimuria</taxon>
    </lineage>
</organism>
<dbReference type="Proteomes" id="UP000800036">
    <property type="component" value="Unassembled WGS sequence"/>
</dbReference>
<dbReference type="EMBL" id="ML976672">
    <property type="protein sequence ID" value="KAF1974953.1"/>
    <property type="molecule type" value="Genomic_DNA"/>
</dbReference>
<evidence type="ECO:0000313" key="2">
    <source>
        <dbReference type="Proteomes" id="UP000800036"/>
    </source>
</evidence>
<accession>A0A6A5VBV7</accession>
<evidence type="ECO:0000313" key="1">
    <source>
        <dbReference type="EMBL" id="KAF1974953.1"/>
    </source>
</evidence>
<keyword evidence="2" id="KW-1185">Reference proteome</keyword>
<gene>
    <name evidence="1" type="ORF">BU23DRAFT_84580</name>
</gene>
<sequence length="93" mass="10575">MFEICWLKNRLSLRHAPLFAPLLPATTTPLARSRLCKHHPSPTPEQKLPQTSCLCSTTPQTFSPPKCLQAQEVRSPPLSYRVIFRNSILVHSR</sequence>
<name>A0A6A5VBV7_9PLEO</name>
<dbReference type="AlphaFoldDB" id="A0A6A5VBV7"/>